<comment type="caution">
    <text evidence="2">The sequence shown here is derived from an EMBL/GenBank/DDBJ whole genome shotgun (WGS) entry which is preliminary data.</text>
</comment>
<dbReference type="FunCoup" id="K0KV32">
    <property type="interactions" value="647"/>
</dbReference>
<gene>
    <name evidence="2" type="ORF">BN7_4846</name>
</gene>
<protein>
    <submittedName>
        <fullName evidence="2">50S ribosomal protein L1</fullName>
    </submittedName>
</protein>
<keyword evidence="3" id="KW-1185">Reference proteome</keyword>
<dbReference type="GO" id="GO:0005840">
    <property type="term" value="C:ribosome"/>
    <property type="evidence" value="ECO:0007669"/>
    <property type="project" value="UniProtKB-KW"/>
</dbReference>
<evidence type="ECO:0000256" key="1">
    <source>
        <dbReference type="SAM" id="MobiDB-lite"/>
    </source>
</evidence>
<accession>K0KV32</accession>
<feature type="region of interest" description="Disordered" evidence="1">
    <location>
        <begin position="1"/>
        <end position="25"/>
    </location>
</feature>
<dbReference type="InterPro" id="IPR028364">
    <property type="entry name" value="Ribosomal_uL1/biogenesis"/>
</dbReference>
<sequence length="392" mass="44211">MAKKTQTKGKVVKKTPTKANTKPKGSIVKASNVEDVVPTLAEEAKAAAKNSKNVSKTDDLVDESKIEKALNELNKFVSKSNEESESKDGKTQLFDDELSDNLQLIFTKKDLFSTKKNFKPKLIKVDNKPKSEEEPKVILFIRDGIVDSKILDQIESSELNNILTKIIAGSELKTTYKQYEKRRELFSNNDIFLADDSLITSLPKLLGKTFYESNKIPIPIKISKDNFSIKATFNHIQKVLNSIVYHIPRSNNLSINLGSIESINKSLISQVIQHFKDEELRSIFIKTNQSPALPLYEVSEVYTEEDLEQNQKSNDKVIKSNNEAIEGLPENIKLSEFEKGLLELANPKEVPQIFASKIKKSSKQLKKENKNKISKPIVNTKKSTKTKKSVKA</sequence>
<feature type="compositionally biased region" description="Basic residues" evidence="1">
    <location>
        <begin position="1"/>
        <end position="16"/>
    </location>
</feature>
<dbReference type="EMBL" id="CAIF01000186">
    <property type="protein sequence ID" value="CCH45264.1"/>
    <property type="molecule type" value="Genomic_DNA"/>
</dbReference>
<dbReference type="Pfam" id="PF00687">
    <property type="entry name" value="Ribosomal_L1"/>
    <property type="match status" value="1"/>
</dbReference>
<feature type="compositionally biased region" description="Basic residues" evidence="1">
    <location>
        <begin position="382"/>
        <end position="392"/>
    </location>
</feature>
<dbReference type="SUPFAM" id="SSF56808">
    <property type="entry name" value="Ribosomal protein L1"/>
    <property type="match status" value="1"/>
</dbReference>
<dbReference type="eggNOG" id="KOG1685">
    <property type="taxonomic scope" value="Eukaryota"/>
</dbReference>
<proteinExistence type="predicted"/>
<dbReference type="InterPro" id="IPR023674">
    <property type="entry name" value="Ribosomal_uL1-like"/>
</dbReference>
<dbReference type="Gene3D" id="3.40.50.790">
    <property type="match status" value="1"/>
</dbReference>
<dbReference type="InterPro" id="IPR016095">
    <property type="entry name" value="Ribosomal_uL1_3-a/b-sand"/>
</dbReference>
<keyword evidence="2" id="KW-0689">Ribosomal protein</keyword>
<dbReference type="AlphaFoldDB" id="K0KV32"/>
<evidence type="ECO:0000313" key="2">
    <source>
        <dbReference type="EMBL" id="CCH45264.1"/>
    </source>
</evidence>
<reference evidence="2 3" key="1">
    <citation type="journal article" date="2012" name="Eukaryot. Cell">
        <title>Draft genome sequence of Wickerhamomyces ciferrii NRRL Y-1031 F-60-10.</title>
        <authorList>
            <person name="Schneider J."/>
            <person name="Andrea H."/>
            <person name="Blom J."/>
            <person name="Jaenicke S."/>
            <person name="Ruckert C."/>
            <person name="Schorsch C."/>
            <person name="Szczepanowski R."/>
            <person name="Farwick M."/>
            <person name="Goesmann A."/>
            <person name="Puhler A."/>
            <person name="Schaffer S."/>
            <person name="Tauch A."/>
            <person name="Kohler T."/>
            <person name="Brinkrolf K."/>
        </authorList>
    </citation>
    <scope>NUCLEOTIDE SEQUENCE [LARGE SCALE GENOMIC DNA]</scope>
    <source>
        <strain evidence="3">ATCC 14091 / BCRC 22168 / CBS 111 / JCM 3599 / NBRC 0793 / NRRL Y-1031 F-60-10</strain>
    </source>
</reference>
<organism evidence="2 3">
    <name type="scientific">Wickerhamomyces ciferrii (strain ATCC 14091 / BCRC 22168 / CBS 111 / JCM 3599 / NBRC 0793 / NRRL Y-1031 F-60-10)</name>
    <name type="common">Yeast</name>
    <name type="synonym">Pichia ciferrii</name>
    <dbReference type="NCBI Taxonomy" id="1206466"/>
    <lineage>
        <taxon>Eukaryota</taxon>
        <taxon>Fungi</taxon>
        <taxon>Dikarya</taxon>
        <taxon>Ascomycota</taxon>
        <taxon>Saccharomycotina</taxon>
        <taxon>Saccharomycetes</taxon>
        <taxon>Phaffomycetales</taxon>
        <taxon>Wickerhamomycetaceae</taxon>
        <taxon>Wickerhamomyces</taxon>
    </lineage>
</organism>
<dbReference type="CDD" id="cd00403">
    <property type="entry name" value="Ribosomal_L1"/>
    <property type="match status" value="1"/>
</dbReference>
<feature type="region of interest" description="Disordered" evidence="1">
    <location>
        <begin position="361"/>
        <end position="392"/>
    </location>
</feature>
<keyword evidence="2" id="KW-0687">Ribonucleoprotein</keyword>
<dbReference type="Proteomes" id="UP000009328">
    <property type="component" value="Unassembled WGS sequence"/>
</dbReference>
<name>K0KV32_WICCF</name>
<dbReference type="STRING" id="1206466.K0KV32"/>
<evidence type="ECO:0000313" key="3">
    <source>
        <dbReference type="Proteomes" id="UP000009328"/>
    </source>
</evidence>
<dbReference type="InParanoid" id="K0KV32"/>
<dbReference type="HOGENOM" id="CLU_049748_1_0_1"/>